<proteinExistence type="predicted"/>
<gene>
    <name evidence="4" type="ORF">BDY17DRAFT_292465</name>
</gene>
<dbReference type="PANTHER" id="PTHR18806">
    <property type="entry name" value="RBM25 PROTEIN"/>
    <property type="match status" value="1"/>
</dbReference>
<protein>
    <recommendedName>
        <fullName evidence="3">PWI domain-containing protein</fullName>
    </recommendedName>
</protein>
<feature type="compositionally biased region" description="Basic and acidic residues" evidence="2">
    <location>
        <begin position="540"/>
        <end position="569"/>
    </location>
</feature>
<dbReference type="GO" id="GO:0006397">
    <property type="term" value="P:mRNA processing"/>
    <property type="evidence" value="ECO:0007669"/>
    <property type="project" value="UniProtKB-KW"/>
</dbReference>
<dbReference type="SMART" id="SM00311">
    <property type="entry name" value="PWI"/>
    <property type="match status" value="1"/>
</dbReference>
<dbReference type="InterPro" id="IPR036483">
    <property type="entry name" value="PWI_dom_sf"/>
</dbReference>
<feature type="region of interest" description="Disordered" evidence="2">
    <location>
        <begin position="353"/>
        <end position="504"/>
    </location>
</feature>
<organism evidence="4 5">
    <name type="scientific">Neohortaea acidophila</name>
    <dbReference type="NCBI Taxonomy" id="245834"/>
    <lineage>
        <taxon>Eukaryota</taxon>
        <taxon>Fungi</taxon>
        <taxon>Dikarya</taxon>
        <taxon>Ascomycota</taxon>
        <taxon>Pezizomycotina</taxon>
        <taxon>Dothideomycetes</taxon>
        <taxon>Dothideomycetidae</taxon>
        <taxon>Mycosphaerellales</taxon>
        <taxon>Teratosphaeriaceae</taxon>
        <taxon>Neohortaea</taxon>
    </lineage>
</organism>
<dbReference type="GO" id="GO:0003729">
    <property type="term" value="F:mRNA binding"/>
    <property type="evidence" value="ECO:0007669"/>
    <property type="project" value="TreeGrafter"/>
</dbReference>
<evidence type="ECO:0000259" key="3">
    <source>
        <dbReference type="PROSITE" id="PS51025"/>
    </source>
</evidence>
<evidence type="ECO:0000313" key="5">
    <source>
        <dbReference type="Proteomes" id="UP000799767"/>
    </source>
</evidence>
<dbReference type="InterPro" id="IPR002483">
    <property type="entry name" value="PWI_dom"/>
</dbReference>
<feature type="compositionally biased region" description="Basic and acidic residues" evidence="2">
    <location>
        <begin position="460"/>
        <end position="504"/>
    </location>
</feature>
<reference evidence="4" key="1">
    <citation type="journal article" date="2020" name="Stud. Mycol.">
        <title>101 Dothideomycetes genomes: a test case for predicting lifestyles and emergence of pathogens.</title>
        <authorList>
            <person name="Haridas S."/>
            <person name="Albert R."/>
            <person name="Binder M."/>
            <person name="Bloem J."/>
            <person name="Labutti K."/>
            <person name="Salamov A."/>
            <person name="Andreopoulos B."/>
            <person name="Baker S."/>
            <person name="Barry K."/>
            <person name="Bills G."/>
            <person name="Bluhm B."/>
            <person name="Cannon C."/>
            <person name="Castanera R."/>
            <person name="Culley D."/>
            <person name="Daum C."/>
            <person name="Ezra D."/>
            <person name="Gonzalez J."/>
            <person name="Henrissat B."/>
            <person name="Kuo A."/>
            <person name="Liang C."/>
            <person name="Lipzen A."/>
            <person name="Lutzoni F."/>
            <person name="Magnuson J."/>
            <person name="Mondo S."/>
            <person name="Nolan M."/>
            <person name="Ohm R."/>
            <person name="Pangilinan J."/>
            <person name="Park H.-J."/>
            <person name="Ramirez L."/>
            <person name="Alfaro M."/>
            <person name="Sun H."/>
            <person name="Tritt A."/>
            <person name="Yoshinaga Y."/>
            <person name="Zwiers L.-H."/>
            <person name="Turgeon B."/>
            <person name="Goodwin S."/>
            <person name="Spatafora J."/>
            <person name="Crous P."/>
            <person name="Grigoriev I."/>
        </authorList>
    </citation>
    <scope>NUCLEOTIDE SEQUENCE</scope>
    <source>
        <strain evidence="4">CBS 113389</strain>
    </source>
</reference>
<dbReference type="InterPro" id="IPR012677">
    <property type="entry name" value="Nucleotide-bd_a/b_plait_sf"/>
</dbReference>
<evidence type="ECO:0000256" key="1">
    <source>
        <dbReference type="ARBA" id="ARBA00022664"/>
    </source>
</evidence>
<sequence length="776" mass="85414">MAYNNYGPPPGAFGQRQPPYNNHGSGAPPGMGPPPGMDAPPGMHAGSPPVMHNAQFQAPPANMPNFDFNAPVIRMGVPDQPQPRAPSGGGGASGRGSNAEPLGGRRDRRGLGAGNDDPRSLDRERAAVRENMMALHPPTREEVARTIFIGGLGPGAPNDDSIETLLRCAGKLRRWTRARDADDNKCKFGFAEYEDVESLEAANEIYVGMEVPVFNKSGAVVKEDDGDVKRMGLLVVVDEQSKNYIDEWKGKRNEDDDARQFRIDGCKEDLRQSLAALANAGAFLANNEAMANGDGDATMGDSTAETNGEGAEVVTIPLTLEDELADIPAEMRATVAAEIKAFRDRSNRRDLERLRREEEMEQAEKRPTIPGRVNRLASPPVSAPSGPASAANGVPVGPRDRAGGVQGAPSGPRGYRGAQLPSDYVNGVSFVGTNGIAVDREDEEAEESDEELERRRKAKKDADAEKQYLDAERRLLNRERTRAAAQEREQVREEAEKREKEREREAIAKRLREWDDEEEARLAREEYYLDRSSWLRKRGAYRDREQREDDRDRAAEEREKAEDRKRAAEARGLADNFLDQTGNELERKAAEQPGAGFGGFKMSLGPAAARNKTAAQPAAPRRALAEVEGLLEDEEDAAAAGMKRPELKPLTDTSTIPQYTSDLSEEERKDLRQQLAAEIPTSTSALFEFPVKFNFLTPAIITEQIRPFVEKKVVDYLGVQEDLLVDAVMDGLSEKKQARAIVAELEDALEDEAEALVKKVWRMVVFCTECESRGLV</sequence>
<keyword evidence="5" id="KW-1185">Reference proteome</keyword>
<dbReference type="InterPro" id="IPR052768">
    <property type="entry name" value="RBM25"/>
</dbReference>
<evidence type="ECO:0000313" key="4">
    <source>
        <dbReference type="EMBL" id="KAF2484840.1"/>
    </source>
</evidence>
<feature type="compositionally biased region" description="Basic and acidic residues" evidence="2">
    <location>
        <begin position="353"/>
        <end position="367"/>
    </location>
</feature>
<feature type="domain" description="PWI" evidence="3">
    <location>
        <begin position="684"/>
        <end position="776"/>
    </location>
</feature>
<dbReference type="PROSITE" id="PS51025">
    <property type="entry name" value="PWI"/>
    <property type="match status" value="1"/>
</dbReference>
<dbReference type="GeneID" id="54473837"/>
<feature type="region of interest" description="Disordered" evidence="2">
    <location>
        <begin position="539"/>
        <end position="584"/>
    </location>
</feature>
<feature type="region of interest" description="Disordered" evidence="2">
    <location>
        <begin position="1"/>
        <end position="121"/>
    </location>
</feature>
<dbReference type="Gene3D" id="3.30.70.330">
    <property type="match status" value="1"/>
</dbReference>
<dbReference type="AlphaFoldDB" id="A0A6A6PXK6"/>
<dbReference type="Pfam" id="PF01480">
    <property type="entry name" value="PWI"/>
    <property type="match status" value="1"/>
</dbReference>
<name>A0A6A6PXK6_9PEZI</name>
<keyword evidence="1" id="KW-0507">mRNA processing</keyword>
<evidence type="ECO:0000256" key="2">
    <source>
        <dbReference type="SAM" id="MobiDB-lite"/>
    </source>
</evidence>
<dbReference type="InterPro" id="IPR035979">
    <property type="entry name" value="RBD_domain_sf"/>
</dbReference>
<dbReference type="SUPFAM" id="SSF54928">
    <property type="entry name" value="RNA-binding domain, RBD"/>
    <property type="match status" value="1"/>
</dbReference>
<dbReference type="PANTHER" id="PTHR18806:SF4">
    <property type="entry name" value="RNA-BINDING PROTEIN 25"/>
    <property type="match status" value="1"/>
</dbReference>
<accession>A0A6A6PXK6</accession>
<dbReference type="EMBL" id="MU001633">
    <property type="protein sequence ID" value="KAF2484840.1"/>
    <property type="molecule type" value="Genomic_DNA"/>
</dbReference>
<dbReference type="SUPFAM" id="SSF101233">
    <property type="entry name" value="PWI domain"/>
    <property type="match status" value="1"/>
</dbReference>
<dbReference type="RefSeq" id="XP_033591409.1">
    <property type="nucleotide sequence ID" value="XM_033732835.1"/>
</dbReference>
<dbReference type="OrthoDB" id="6275295at2759"/>
<feature type="compositionally biased region" description="Acidic residues" evidence="2">
    <location>
        <begin position="440"/>
        <end position="451"/>
    </location>
</feature>
<feature type="compositionally biased region" description="Polar residues" evidence="2">
    <location>
        <begin position="651"/>
        <end position="662"/>
    </location>
</feature>
<feature type="compositionally biased region" description="Low complexity" evidence="2">
    <location>
        <begin position="377"/>
        <end position="395"/>
    </location>
</feature>
<feature type="region of interest" description="Disordered" evidence="2">
    <location>
        <begin position="636"/>
        <end position="669"/>
    </location>
</feature>
<dbReference type="Proteomes" id="UP000799767">
    <property type="component" value="Unassembled WGS sequence"/>
</dbReference>
<dbReference type="Gene3D" id="1.20.1390.10">
    <property type="entry name" value="PWI domain"/>
    <property type="match status" value="1"/>
</dbReference>
<dbReference type="GO" id="GO:0005681">
    <property type="term" value="C:spliceosomal complex"/>
    <property type="evidence" value="ECO:0007669"/>
    <property type="project" value="TreeGrafter"/>
</dbReference>